<evidence type="ECO:0000256" key="4">
    <source>
        <dbReference type="ARBA" id="ARBA00023139"/>
    </source>
</evidence>
<dbReference type="Proteomes" id="UP000192566">
    <property type="component" value="Unassembled WGS sequence"/>
</dbReference>
<dbReference type="GO" id="GO:0016020">
    <property type="term" value="C:membrane"/>
    <property type="evidence" value="ECO:0007669"/>
    <property type="project" value="InterPro"/>
</dbReference>
<organism evidence="6 7">
    <name type="scientific">Mycobacterium heidelbergense</name>
    <dbReference type="NCBI Taxonomy" id="53376"/>
    <lineage>
        <taxon>Bacteria</taxon>
        <taxon>Bacillati</taxon>
        <taxon>Actinomycetota</taxon>
        <taxon>Actinomycetes</taxon>
        <taxon>Mycobacteriales</taxon>
        <taxon>Mycobacteriaceae</taxon>
        <taxon>Mycobacterium</taxon>
        <taxon>Mycobacterium simiae complex</taxon>
    </lineage>
</organism>
<evidence type="ECO:0000313" key="6">
    <source>
        <dbReference type="EMBL" id="ORA71118.1"/>
    </source>
</evidence>
<evidence type="ECO:0000313" key="7">
    <source>
        <dbReference type="Proteomes" id="UP000192566"/>
    </source>
</evidence>
<dbReference type="RefSeq" id="WP_083075581.1">
    <property type="nucleotide sequence ID" value="NZ_AP022615.1"/>
</dbReference>
<dbReference type="InterPro" id="IPR008691">
    <property type="entry name" value="LpqH"/>
</dbReference>
<keyword evidence="1" id="KW-1003">Cell membrane</keyword>
<dbReference type="EMBL" id="MVHR01000028">
    <property type="protein sequence ID" value="ORA71118.1"/>
    <property type="molecule type" value="Genomic_DNA"/>
</dbReference>
<dbReference type="AlphaFoldDB" id="A0A1X0DFH1"/>
<keyword evidence="4" id="KW-0564">Palmitate</keyword>
<accession>A0A1X0DFH1</accession>
<dbReference type="PROSITE" id="PS51257">
    <property type="entry name" value="PROKAR_LIPOPROTEIN"/>
    <property type="match status" value="1"/>
</dbReference>
<protein>
    <submittedName>
        <fullName evidence="6">Uncharacterized protein</fullName>
    </submittedName>
</protein>
<proteinExistence type="predicted"/>
<keyword evidence="5" id="KW-0449">Lipoprotein</keyword>
<gene>
    <name evidence="6" type="ORF">BST25_17500</name>
</gene>
<comment type="caution">
    <text evidence="6">The sequence shown here is derived from an EMBL/GenBank/DDBJ whole genome shotgun (WGS) entry which is preliminary data.</text>
</comment>
<keyword evidence="2" id="KW-0732">Signal</keyword>
<keyword evidence="7" id="KW-1185">Reference proteome</keyword>
<sequence>MRSRIAAAFVAALAAVAVLGACTSRPPTQVSSTASVTVNGNDANIHVVKCSQLEWYRTIDIGGDFAGATVVIDQRAEPLTTESVRIRNLGGFTGMYSQGDGGDADMSLSGDRFTITGTANGYNTDKPGEPVTVAFKIVATC</sequence>
<dbReference type="STRING" id="53376.BST25_17500"/>
<evidence type="ECO:0000256" key="1">
    <source>
        <dbReference type="ARBA" id="ARBA00022475"/>
    </source>
</evidence>
<reference evidence="6 7" key="1">
    <citation type="submission" date="2017-02" db="EMBL/GenBank/DDBJ databases">
        <title>The new phylogeny of genus Mycobacterium.</title>
        <authorList>
            <person name="Tortoli E."/>
            <person name="Trovato A."/>
            <person name="Cirillo D.M."/>
        </authorList>
    </citation>
    <scope>NUCLEOTIDE SEQUENCE [LARGE SCALE GENOMIC DNA]</scope>
    <source>
        <strain evidence="6 7">DSM 44471</strain>
    </source>
</reference>
<evidence type="ECO:0000256" key="2">
    <source>
        <dbReference type="ARBA" id="ARBA00022729"/>
    </source>
</evidence>
<evidence type="ECO:0000256" key="5">
    <source>
        <dbReference type="ARBA" id="ARBA00023288"/>
    </source>
</evidence>
<keyword evidence="3" id="KW-0472">Membrane</keyword>
<dbReference type="OrthoDB" id="4625500at2"/>
<evidence type="ECO:0000256" key="3">
    <source>
        <dbReference type="ARBA" id="ARBA00023136"/>
    </source>
</evidence>
<name>A0A1X0DFH1_MYCHE</name>
<dbReference type="Pfam" id="PF05481">
    <property type="entry name" value="Myco_19_kDa"/>
    <property type="match status" value="1"/>
</dbReference>